<accession>A0A1Z9YXR2</accession>
<dbReference type="Proteomes" id="UP000196536">
    <property type="component" value="Unassembled WGS sequence"/>
</dbReference>
<evidence type="ECO:0000313" key="3">
    <source>
        <dbReference type="Proteomes" id="UP000196536"/>
    </source>
</evidence>
<evidence type="ECO:0008006" key="4">
    <source>
        <dbReference type="Google" id="ProtNLM"/>
    </source>
</evidence>
<protein>
    <recommendedName>
        <fullName evidence="4">Phage tail tape measure protein</fullName>
    </recommendedName>
</protein>
<dbReference type="AlphaFoldDB" id="A0A1Z9YXR2"/>
<feature type="compositionally biased region" description="Basic and acidic residues" evidence="1">
    <location>
        <begin position="539"/>
        <end position="556"/>
    </location>
</feature>
<dbReference type="OrthoDB" id="6174294at2"/>
<evidence type="ECO:0000256" key="1">
    <source>
        <dbReference type="SAM" id="MobiDB-lite"/>
    </source>
</evidence>
<feature type="region of interest" description="Disordered" evidence="1">
    <location>
        <begin position="511"/>
        <end position="556"/>
    </location>
</feature>
<feature type="compositionally biased region" description="Low complexity" evidence="1">
    <location>
        <begin position="523"/>
        <end position="535"/>
    </location>
</feature>
<evidence type="ECO:0000313" key="2">
    <source>
        <dbReference type="EMBL" id="OUY07000.1"/>
    </source>
</evidence>
<gene>
    <name evidence="2" type="ORF">CAP51_09905</name>
</gene>
<proteinExistence type="predicted"/>
<organism evidence="2 3">
    <name type="scientific">Acinetobacter populi</name>
    <dbReference type="NCBI Taxonomy" id="1582270"/>
    <lineage>
        <taxon>Bacteria</taxon>
        <taxon>Pseudomonadati</taxon>
        <taxon>Pseudomonadota</taxon>
        <taxon>Gammaproteobacteria</taxon>
        <taxon>Moraxellales</taxon>
        <taxon>Moraxellaceae</taxon>
        <taxon>Acinetobacter</taxon>
    </lineage>
</organism>
<comment type="caution">
    <text evidence="2">The sequence shown here is derived from an EMBL/GenBank/DDBJ whole genome shotgun (WGS) entry which is preliminary data.</text>
</comment>
<name>A0A1Z9YXR2_9GAMM</name>
<dbReference type="EMBL" id="NEXX01000003">
    <property type="protein sequence ID" value="OUY07000.1"/>
    <property type="molecule type" value="Genomic_DNA"/>
</dbReference>
<keyword evidence="3" id="KW-1185">Reference proteome</keyword>
<reference evidence="2 3" key="1">
    <citation type="submission" date="2017-05" db="EMBL/GenBank/DDBJ databases">
        <title>Acinetobacter populi ANC 5415 (= PBJ7), whole genome shotgun sequencing project.</title>
        <authorList>
            <person name="Nemec A."/>
            <person name="Radolfova-Krizova L."/>
        </authorList>
    </citation>
    <scope>NUCLEOTIDE SEQUENCE [LARGE SCALE GENOMIC DNA]</scope>
    <source>
        <strain evidence="2 3">PBJ7</strain>
    </source>
</reference>
<sequence>MADENKIEVKISATTSDLKKGLDEAEQKAKTTAKEIENAGKDIDLDIDTSNLKQKFSDLGDDIKSKFQSIGNDISGILSKSLALSVVGIAGVAAAGIGTLGTLTKNVGEAAKQIENQARIANATTTELQEWQFASSKVGVEQEKLGDIMKDVNDKLGDFMQTGGGEMADFFEKVAPKVGVTAKEFQGLSGPQVLGKYYNTLQKANVSHADMIFYMESIADDASLLSPLLENNGEMLKQYAEQAHNLGIIMDQETIAKTKEFNSALGLVQQTVQGTMNRMAAQVAPILTELANDFLTFATDNREAIDGSVQAIILIFQELLGIVQDIFNTIGDLWRDLTATTDSETIQQMSILDILKGAFQALAIIVAAVRAAIQAAFALIRQIVVEALSIVIDQVIIAEKNFATFKANVQFYLDALGSALKTFANIAENALNLNFSGIQSAWEQGFNNLENLARQRANSIAKINQEAMAKSQANIAMRDEGRTNFKNTFFNSVSGINNMILGMGTKNYSSSSTVPQLAPNIRSSMGTGTTPSSGGAKSDGGKAKAKADAEARERKRLAEQAEKERLELEYKYADELKKIAIDLKKELDKINGSTLTQDQKREYVLKAEQAAEEKRLKLKQDSFDKQKKLEEQAIEESEKSAQRQYEIEMALLQAEFDAGGLSNLQKAQREQQLENQLYQIKRDGLLRRLDLEDQQTALTGKPAGQSGLNQQVSDLDNQRTIRDVQMPSLLNNAEMKDFEDKFGGFTNRISSLWDKGITAMMNGTLTWCNATNAVLTDMASFAIQTATQELQQWLKLQAIKLARKYGFIAAETTAEATGQAAQTGAVVVGEAAKTAATGTGVLARLAMKIGETTKSILLSAWEAMAKTMASIPFPLNVGLGAAAFAGVAALVGKVASARGGYDIPAGVNPLTQLHEQEMVLPAQHANTIRQLGQMIMNGGEGSTPAMAATPSMGDTYNIQAWDSRDIKRFMRKNGKAVAGGLKSYGRNFGK</sequence>
<dbReference type="RefSeq" id="WP_087620602.1">
    <property type="nucleotide sequence ID" value="NZ_NEXX01000003.1"/>
</dbReference>